<protein>
    <recommendedName>
        <fullName evidence="1">AB hydrolase-1 domain-containing protein</fullName>
    </recommendedName>
</protein>
<evidence type="ECO:0000259" key="1">
    <source>
        <dbReference type="Pfam" id="PF12697"/>
    </source>
</evidence>
<sequence length="263" mass="28706">MSFTVIICPGAWPLVSFFEPLIQAFKDRGHPVICKVPDSYPTFNPMNPPSLNPDSEFLRTQVLGPAIETGADVVVFMHSYGGVYGAETLKGLSKQERAAKGLEGGVIAAILTCAFVAPTGNTALDCMGISAGSLPEWIEYEESTGLVGMSKAYAKQVLFNDLPEEEGEKLANLLPKQSITCFTTRVRWDPYQDPNFKAKLGFIYTGADRIFPIEAQRQAVSKAEIKHTYLLEGSSHSPHLEQPEHLAGLVINMVRDITGSTKI</sequence>
<dbReference type="PANTHER" id="PTHR37017:SF13">
    <property type="entry name" value="AB HYDROLASE-1 DOMAIN-CONTAINING PROTEIN"/>
    <property type="match status" value="1"/>
</dbReference>
<dbReference type="Pfam" id="PF12697">
    <property type="entry name" value="Abhydrolase_6"/>
    <property type="match status" value="1"/>
</dbReference>
<name>A0A0B7KID0_BIOOC</name>
<dbReference type="SUPFAM" id="SSF53474">
    <property type="entry name" value="alpha/beta-Hydrolases"/>
    <property type="match status" value="1"/>
</dbReference>
<gene>
    <name evidence="2" type="ORF">BN869_000012952_1</name>
</gene>
<dbReference type="AlphaFoldDB" id="A0A0B7KID0"/>
<evidence type="ECO:0000313" key="2">
    <source>
        <dbReference type="EMBL" id="CEO56894.1"/>
    </source>
</evidence>
<feature type="domain" description="AB hydrolase-1" evidence="1">
    <location>
        <begin position="5"/>
        <end position="244"/>
    </location>
</feature>
<dbReference type="EMBL" id="CDPU01000077">
    <property type="protein sequence ID" value="CEO56894.1"/>
    <property type="molecule type" value="Genomic_DNA"/>
</dbReference>
<dbReference type="InterPro" id="IPR029058">
    <property type="entry name" value="AB_hydrolase_fold"/>
</dbReference>
<dbReference type="PANTHER" id="PTHR37017">
    <property type="entry name" value="AB HYDROLASE-1 DOMAIN-CONTAINING PROTEIN-RELATED"/>
    <property type="match status" value="1"/>
</dbReference>
<organism evidence="2">
    <name type="scientific">Bionectria ochroleuca</name>
    <name type="common">Gliocladium roseum</name>
    <dbReference type="NCBI Taxonomy" id="29856"/>
    <lineage>
        <taxon>Eukaryota</taxon>
        <taxon>Fungi</taxon>
        <taxon>Dikarya</taxon>
        <taxon>Ascomycota</taxon>
        <taxon>Pezizomycotina</taxon>
        <taxon>Sordariomycetes</taxon>
        <taxon>Hypocreomycetidae</taxon>
        <taxon>Hypocreales</taxon>
        <taxon>Bionectriaceae</taxon>
        <taxon>Clonostachys</taxon>
    </lineage>
</organism>
<dbReference type="InterPro" id="IPR000073">
    <property type="entry name" value="AB_hydrolase_1"/>
</dbReference>
<accession>A0A0B7KID0</accession>
<dbReference type="InterPro" id="IPR052897">
    <property type="entry name" value="Sec-Metab_Biosynth_Hydrolase"/>
</dbReference>
<reference evidence="2" key="1">
    <citation type="submission" date="2015-01" db="EMBL/GenBank/DDBJ databases">
        <authorList>
            <person name="Durling Mikael"/>
        </authorList>
    </citation>
    <scope>NUCLEOTIDE SEQUENCE</scope>
</reference>
<dbReference type="Gene3D" id="3.40.50.1820">
    <property type="entry name" value="alpha/beta hydrolase"/>
    <property type="match status" value="1"/>
</dbReference>
<proteinExistence type="predicted"/>